<dbReference type="InterPro" id="IPR040251">
    <property type="entry name" value="SEC31-like"/>
</dbReference>
<name>A0A367KLJ8_RHIST</name>
<comment type="similarity">
    <text evidence="2">Belongs to the WD repeat SEC31 family.</text>
</comment>
<keyword evidence="9" id="KW-0931">ER-Golgi transport</keyword>
<dbReference type="GO" id="GO:0090110">
    <property type="term" value="P:COPII-coated vesicle cargo loading"/>
    <property type="evidence" value="ECO:0007669"/>
    <property type="project" value="TreeGrafter"/>
</dbReference>
<feature type="repeat" description="WD" evidence="12">
    <location>
        <begin position="222"/>
        <end position="264"/>
    </location>
</feature>
<evidence type="ECO:0000256" key="1">
    <source>
        <dbReference type="ARBA" id="ARBA00004240"/>
    </source>
</evidence>
<evidence type="ECO:0000313" key="15">
    <source>
        <dbReference type="Proteomes" id="UP000253551"/>
    </source>
</evidence>
<evidence type="ECO:0000256" key="7">
    <source>
        <dbReference type="ARBA" id="ARBA00022737"/>
    </source>
</evidence>
<keyword evidence="15" id="KW-1185">Reference proteome</keyword>
<dbReference type="GO" id="GO:0015031">
    <property type="term" value="P:protein transport"/>
    <property type="evidence" value="ECO:0007669"/>
    <property type="project" value="UniProtKB-KW"/>
</dbReference>
<organism evidence="14 15">
    <name type="scientific">Rhizopus stolonifer</name>
    <name type="common">Rhizopus nigricans</name>
    <dbReference type="NCBI Taxonomy" id="4846"/>
    <lineage>
        <taxon>Eukaryota</taxon>
        <taxon>Fungi</taxon>
        <taxon>Fungi incertae sedis</taxon>
        <taxon>Mucoromycota</taxon>
        <taxon>Mucoromycotina</taxon>
        <taxon>Mucoromycetes</taxon>
        <taxon>Mucorales</taxon>
        <taxon>Mucorineae</taxon>
        <taxon>Rhizopodaceae</taxon>
        <taxon>Rhizopus</taxon>
    </lineage>
</organism>
<dbReference type="GO" id="GO:0030127">
    <property type="term" value="C:COPII vesicle coat"/>
    <property type="evidence" value="ECO:0007669"/>
    <property type="project" value="TreeGrafter"/>
</dbReference>
<dbReference type="SMART" id="SM00320">
    <property type="entry name" value="WD40"/>
    <property type="match status" value="5"/>
</dbReference>
<dbReference type="PANTHER" id="PTHR13923">
    <property type="entry name" value="SEC31-RELATED PROTEIN"/>
    <property type="match status" value="1"/>
</dbReference>
<reference evidence="14 15" key="1">
    <citation type="journal article" date="2018" name="G3 (Bethesda)">
        <title>Phylogenetic and Phylogenomic Definition of Rhizopus Species.</title>
        <authorList>
            <person name="Gryganskyi A.P."/>
            <person name="Golan J."/>
            <person name="Dolatabadi S."/>
            <person name="Mondo S."/>
            <person name="Robb S."/>
            <person name="Idnurm A."/>
            <person name="Muszewska A."/>
            <person name="Steczkiewicz K."/>
            <person name="Masonjones S."/>
            <person name="Liao H.L."/>
            <person name="Gajdeczka M.T."/>
            <person name="Anike F."/>
            <person name="Vuek A."/>
            <person name="Anishchenko I.M."/>
            <person name="Voigt K."/>
            <person name="de Hoog G.S."/>
            <person name="Smith M.E."/>
            <person name="Heitman J."/>
            <person name="Vilgalys R."/>
            <person name="Stajich J.E."/>
        </authorList>
    </citation>
    <scope>NUCLEOTIDE SEQUENCE [LARGE SCALE GENOMIC DNA]</scope>
    <source>
        <strain evidence="14 15">LSU 92-RS-03</strain>
    </source>
</reference>
<proteinExistence type="inferred from homology"/>
<evidence type="ECO:0000256" key="12">
    <source>
        <dbReference type="PROSITE-ProRule" id="PRU00221"/>
    </source>
</evidence>
<comment type="caution">
    <text evidence="14">The sequence shown here is derived from an EMBL/GenBank/DDBJ whole genome shotgun (WGS) entry which is preliminary data.</text>
</comment>
<feature type="domain" description="Sec16 Sec23-binding" evidence="13">
    <location>
        <begin position="456"/>
        <end position="658"/>
    </location>
</feature>
<dbReference type="STRING" id="4846.A0A367KLJ8"/>
<dbReference type="GO" id="GO:0007029">
    <property type="term" value="P:endoplasmic reticulum organization"/>
    <property type="evidence" value="ECO:0007669"/>
    <property type="project" value="TreeGrafter"/>
</dbReference>
<dbReference type="EMBL" id="PJQM01001285">
    <property type="protein sequence ID" value="RCI02722.1"/>
    <property type="molecule type" value="Genomic_DNA"/>
</dbReference>
<dbReference type="InterPro" id="IPR036322">
    <property type="entry name" value="WD40_repeat_dom_sf"/>
</dbReference>
<dbReference type="InterPro" id="IPR015943">
    <property type="entry name" value="WD40/YVTN_repeat-like_dom_sf"/>
</dbReference>
<dbReference type="SUPFAM" id="SSF50978">
    <property type="entry name" value="WD40 repeat-like"/>
    <property type="match status" value="1"/>
</dbReference>
<keyword evidence="8" id="KW-0256">Endoplasmic reticulum</keyword>
<comment type="subcellular location">
    <subcellularLocation>
        <location evidence="1">Endoplasmic reticulum</location>
    </subcellularLocation>
</comment>
<dbReference type="GO" id="GO:0070971">
    <property type="term" value="C:endoplasmic reticulum exit site"/>
    <property type="evidence" value="ECO:0007669"/>
    <property type="project" value="TreeGrafter"/>
</dbReference>
<dbReference type="Gene3D" id="1.25.40.1030">
    <property type="match status" value="1"/>
</dbReference>
<dbReference type="PANTHER" id="PTHR13923:SF11">
    <property type="entry name" value="SECRETORY 31, ISOFORM D"/>
    <property type="match status" value="1"/>
</dbReference>
<keyword evidence="7" id="KW-0677">Repeat</keyword>
<keyword evidence="5" id="KW-0813">Transport</keyword>
<evidence type="ECO:0000313" key="14">
    <source>
        <dbReference type="EMBL" id="RCI02722.1"/>
    </source>
</evidence>
<dbReference type="GO" id="GO:0005198">
    <property type="term" value="F:structural molecule activity"/>
    <property type="evidence" value="ECO:0007669"/>
    <property type="project" value="TreeGrafter"/>
</dbReference>
<evidence type="ECO:0000256" key="6">
    <source>
        <dbReference type="ARBA" id="ARBA00022574"/>
    </source>
</evidence>
<dbReference type="Pfam" id="PF12931">
    <property type="entry name" value="TPR_Sec16"/>
    <property type="match status" value="1"/>
</dbReference>
<dbReference type="PROSITE" id="PS50082">
    <property type="entry name" value="WD_REPEATS_2"/>
    <property type="match status" value="2"/>
</dbReference>
<protein>
    <recommendedName>
        <fullName evidence="4">Protein transport protein SEC31</fullName>
    </recommendedName>
    <alternativeName>
        <fullName evidence="3">Protein transport protein sec31</fullName>
    </alternativeName>
</protein>
<evidence type="ECO:0000256" key="8">
    <source>
        <dbReference type="ARBA" id="ARBA00022824"/>
    </source>
</evidence>
<evidence type="ECO:0000256" key="2">
    <source>
        <dbReference type="ARBA" id="ARBA00009358"/>
    </source>
</evidence>
<dbReference type="Gene3D" id="2.130.10.10">
    <property type="entry name" value="YVTN repeat-like/Quinoprotein amine dehydrogenase"/>
    <property type="match status" value="1"/>
</dbReference>
<evidence type="ECO:0000256" key="11">
    <source>
        <dbReference type="ARBA" id="ARBA00025471"/>
    </source>
</evidence>
<accession>A0A367KLJ8</accession>
<dbReference type="Proteomes" id="UP000253551">
    <property type="component" value="Unassembled WGS sequence"/>
</dbReference>
<evidence type="ECO:0000259" key="13">
    <source>
        <dbReference type="Pfam" id="PF12931"/>
    </source>
</evidence>
<dbReference type="OrthoDB" id="542917at2759"/>
<evidence type="ECO:0000256" key="9">
    <source>
        <dbReference type="ARBA" id="ARBA00022892"/>
    </source>
</evidence>
<dbReference type="InterPro" id="IPR001680">
    <property type="entry name" value="WD40_rpt"/>
</dbReference>
<dbReference type="AlphaFoldDB" id="A0A367KLJ8"/>
<dbReference type="Pfam" id="PF00400">
    <property type="entry name" value="WD40"/>
    <property type="match status" value="1"/>
</dbReference>
<comment type="function">
    <text evidence="11">Component of the coat protein complex II (COPII) which promotes the formation of transport vesicles from the endoplasmic reticulum (ER). The coat has two main functions, the physical deformation of the endoplasmic reticulum membrane into vesicles and the selection of cargo molecules.</text>
</comment>
<evidence type="ECO:0000256" key="10">
    <source>
        <dbReference type="ARBA" id="ARBA00022927"/>
    </source>
</evidence>
<sequence>MFAWSPKSHQLLASSALEDTTLKIVQLNSDRVSCKITTKTRFNTIAWGSTNHQKPHGIIAAGKGQGILELWDPFAIMNNKSEEECLVMNNMTHTNKINSLDFNPFQVNLLGSAGNQSEVYIWDLNHPQTPYTPGTRSSKMDIIHSIAWNGQVQHILSTASTNGNTVIWDLRSKKEIMALPRQPNSIYSIVWHPHIGTQIMTASDDTMSLWDLRHVQSAEKVLKGHSETILNMSWCRQDPDLFLSAGRDGRVICWNPNSGESQGEVKRYKNGVSEAHWCPSQPQFLASASSDGPIDIHSIKSLDLKTAPRWLRRPIGTTFSPNDKWVTFQNKSVHIRTLVIDTDILKRSEQFESATSDLASVEAFLEDRIRVSDKEDWKVLRTLFSDNAREELIRHLGFQKEQMVAAAQSLKRPEKITSPPTMSALFEAPSQPHSFFSQVNPLPLFEGKDPTDRSIMEAIVLGDFETAVDLCLASERFSDALVVGSCGGPELLRKVQDIYVERHATGRTYLHLLKHLLDQDLNSIVQHASLDHWQSVLAILCTFAAPTEFVFSTEHLGDRLASAGDVQEALLCYLASGQLTKVSHVWLSQLSQQDDTQLQELVEKVTLFRKAIHYQDQDLTDSSGPYALQGLYQKYCEYAQLMATQGKLKIALKYIQLVPAHFPGRDTLLNSLNTTPYHTASSTMSCTK</sequence>
<keyword evidence="6 12" id="KW-0853">WD repeat</keyword>
<evidence type="ECO:0000256" key="3">
    <source>
        <dbReference type="ARBA" id="ARBA00013507"/>
    </source>
</evidence>
<dbReference type="InterPro" id="IPR024298">
    <property type="entry name" value="Sec16_Sec23-bd"/>
</dbReference>
<gene>
    <name evidence="14" type="primary">SEC31_1</name>
    <name evidence="14" type="ORF">CU098_003134</name>
</gene>
<evidence type="ECO:0000256" key="4">
    <source>
        <dbReference type="ARBA" id="ARBA00021236"/>
    </source>
</evidence>
<evidence type="ECO:0000256" key="5">
    <source>
        <dbReference type="ARBA" id="ARBA00022448"/>
    </source>
</evidence>
<feature type="repeat" description="WD" evidence="12">
    <location>
        <begin position="90"/>
        <end position="132"/>
    </location>
</feature>
<keyword evidence="10" id="KW-0653">Protein transport</keyword>